<feature type="region of interest" description="Disordered" evidence="1">
    <location>
        <begin position="255"/>
        <end position="351"/>
    </location>
</feature>
<feature type="region of interest" description="Disordered" evidence="1">
    <location>
        <begin position="186"/>
        <end position="215"/>
    </location>
</feature>
<evidence type="ECO:0000313" key="2">
    <source>
        <dbReference type="EMBL" id="CAF0887115.1"/>
    </source>
</evidence>
<reference evidence="2" key="1">
    <citation type="submission" date="2021-02" db="EMBL/GenBank/DDBJ databases">
        <authorList>
            <person name="Nowell W R."/>
        </authorList>
    </citation>
    <scope>NUCLEOTIDE SEQUENCE</scope>
</reference>
<feature type="compositionally biased region" description="Low complexity" evidence="1">
    <location>
        <begin position="60"/>
        <end position="70"/>
    </location>
</feature>
<dbReference type="AlphaFoldDB" id="A0A813YP35"/>
<feature type="region of interest" description="Disordered" evidence="1">
    <location>
        <begin position="453"/>
        <end position="473"/>
    </location>
</feature>
<accession>A0A813YP35</accession>
<dbReference type="Proteomes" id="UP000663844">
    <property type="component" value="Unassembled WGS sequence"/>
</dbReference>
<evidence type="ECO:0000313" key="5">
    <source>
        <dbReference type="Proteomes" id="UP000663891"/>
    </source>
</evidence>
<feature type="compositionally biased region" description="Polar residues" evidence="1">
    <location>
        <begin position="273"/>
        <end position="289"/>
    </location>
</feature>
<dbReference type="Proteomes" id="UP000663845">
    <property type="component" value="Unassembled WGS sequence"/>
</dbReference>
<organism evidence="2 5">
    <name type="scientific">Adineta steineri</name>
    <dbReference type="NCBI Taxonomy" id="433720"/>
    <lineage>
        <taxon>Eukaryota</taxon>
        <taxon>Metazoa</taxon>
        <taxon>Spiralia</taxon>
        <taxon>Gnathifera</taxon>
        <taxon>Rotifera</taxon>
        <taxon>Eurotatoria</taxon>
        <taxon>Bdelloidea</taxon>
        <taxon>Adinetida</taxon>
        <taxon>Adinetidae</taxon>
        <taxon>Adineta</taxon>
    </lineage>
</organism>
<dbReference type="Proteomes" id="UP000663891">
    <property type="component" value="Unassembled WGS sequence"/>
</dbReference>
<feature type="region of interest" description="Disordered" evidence="1">
    <location>
        <begin position="50"/>
        <end position="95"/>
    </location>
</feature>
<feature type="compositionally biased region" description="Acidic residues" evidence="1">
    <location>
        <begin position="203"/>
        <end position="214"/>
    </location>
</feature>
<proteinExistence type="predicted"/>
<protein>
    <submittedName>
        <fullName evidence="2">Uncharacterized protein</fullName>
    </submittedName>
</protein>
<feature type="compositionally biased region" description="Polar residues" evidence="1">
    <location>
        <begin position="255"/>
        <end position="265"/>
    </location>
</feature>
<comment type="caution">
    <text evidence="2">The sequence shown here is derived from an EMBL/GenBank/DDBJ whole genome shotgun (WGS) entry which is preliminary data.</text>
</comment>
<name>A0A813YP35_9BILA</name>
<feature type="region of interest" description="Disordered" evidence="1">
    <location>
        <begin position="375"/>
        <end position="411"/>
    </location>
</feature>
<dbReference type="EMBL" id="CAJNOG010002932">
    <property type="protein sequence ID" value="CAF1521651.1"/>
    <property type="molecule type" value="Genomic_DNA"/>
</dbReference>
<feature type="compositionally biased region" description="Low complexity" evidence="1">
    <location>
        <begin position="396"/>
        <end position="411"/>
    </location>
</feature>
<feature type="compositionally biased region" description="Low complexity" evidence="1">
    <location>
        <begin position="295"/>
        <end position="319"/>
    </location>
</feature>
<sequence>MSIDKQNILHDLYLKESHYSSAYSTPLMFSRDSSMETLSSFNVNFHSHNSTYTSEHSTNPSGILSPSDIPDSPPRGCDDDIDTPQQQRISIQPLNNTRSTGITVIERTDNYIYDDNDNDIDSIRNYATSPLRISYDGDDDDDNDSIHSSISSLTLPPPPSSSSTTTTTLSNINDLRNLKHNLSVINEENERQCSSFNMSQTTTDDDDDDEDDDDQKGKRLLFDLIRQRLPHHHMSLTNTSDSSSKINDDDYQNETKVASSSMNDQTMREDSSNHGLSSHDITIPSSAMQESGYDSLLPSSSSAPKRSLSNTSLSTTRSITIKKKHRRDEENDDPMNGNSNLEISDDDDDEHYDKKAGEALLRNLIAQVLPSFNPRYLNGNDDDDEDEILSNPRRPSPTSQTYSSSNASSVRSVDIEIEINKKNDKNHCIRSNKKNITDIIQQEKVHSKRSYIHRPVHQTKASELRRLQTQSRR</sequence>
<feature type="compositionally biased region" description="Polar residues" evidence="1">
    <location>
        <begin position="83"/>
        <end position="95"/>
    </location>
</feature>
<dbReference type="EMBL" id="CAJNON010000057">
    <property type="protein sequence ID" value="CAF0887115.1"/>
    <property type="molecule type" value="Genomic_DNA"/>
</dbReference>
<evidence type="ECO:0000256" key="1">
    <source>
        <dbReference type="SAM" id="MobiDB-lite"/>
    </source>
</evidence>
<dbReference type="OrthoDB" id="10054367at2759"/>
<dbReference type="EMBL" id="CAJOAZ010000442">
    <property type="protein sequence ID" value="CAF3649642.1"/>
    <property type="molecule type" value="Genomic_DNA"/>
</dbReference>
<evidence type="ECO:0000313" key="3">
    <source>
        <dbReference type="EMBL" id="CAF1521651.1"/>
    </source>
</evidence>
<feature type="region of interest" description="Disordered" evidence="1">
    <location>
        <begin position="134"/>
        <end position="168"/>
    </location>
</feature>
<evidence type="ECO:0000313" key="4">
    <source>
        <dbReference type="EMBL" id="CAF3649642.1"/>
    </source>
</evidence>
<gene>
    <name evidence="3" type="ORF">JYZ213_LOCUS44609</name>
    <name evidence="4" type="ORF">OXD698_LOCUS8945</name>
    <name evidence="2" type="ORF">VCS650_LOCUS8571</name>
</gene>